<comment type="caution">
    <text evidence="9">The sequence shown here is derived from an EMBL/GenBank/DDBJ whole genome shotgun (WGS) entry which is preliminary data.</text>
</comment>
<feature type="compositionally biased region" description="Low complexity" evidence="7">
    <location>
        <begin position="39"/>
        <end position="66"/>
    </location>
</feature>
<feature type="domain" description="SBP-type" evidence="8">
    <location>
        <begin position="165"/>
        <end position="240"/>
    </location>
</feature>
<dbReference type="GO" id="GO:0003677">
    <property type="term" value="F:DNA binding"/>
    <property type="evidence" value="ECO:0007669"/>
    <property type="project" value="UniProtKB-KW"/>
</dbReference>
<dbReference type="PANTHER" id="PTHR31251:SF74">
    <property type="entry name" value="SQUAMOSA PROMOTER-BINDING-LIKE PROTEIN 2"/>
    <property type="match status" value="1"/>
</dbReference>
<dbReference type="Pfam" id="PF03110">
    <property type="entry name" value="SBP"/>
    <property type="match status" value="1"/>
</dbReference>
<reference evidence="9" key="1">
    <citation type="journal article" date="2021" name="bioRxiv">
        <title>Whole Genome Assembly and Annotation of Northern Wild Rice, Zizania palustris L., Supports a Whole Genome Duplication in the Zizania Genus.</title>
        <authorList>
            <person name="Haas M."/>
            <person name="Kono T."/>
            <person name="Macchietto M."/>
            <person name="Millas R."/>
            <person name="McGilp L."/>
            <person name="Shao M."/>
            <person name="Duquette J."/>
            <person name="Hirsch C.N."/>
            <person name="Kimball J."/>
        </authorList>
    </citation>
    <scope>NUCLEOTIDE SEQUENCE</scope>
    <source>
        <tissue evidence="9">Fresh leaf tissue</tissue>
    </source>
</reference>
<evidence type="ECO:0000256" key="5">
    <source>
        <dbReference type="ARBA" id="ARBA00023242"/>
    </source>
</evidence>
<protein>
    <recommendedName>
        <fullName evidence="8">SBP-type domain-containing protein</fullName>
    </recommendedName>
</protein>
<keyword evidence="4" id="KW-0804">Transcription</keyword>
<dbReference type="OrthoDB" id="514967at2759"/>
<evidence type="ECO:0000256" key="2">
    <source>
        <dbReference type="ARBA" id="ARBA00023015"/>
    </source>
</evidence>
<comment type="subcellular location">
    <subcellularLocation>
        <location evidence="1">Nucleus</location>
    </subcellularLocation>
</comment>
<dbReference type="AlphaFoldDB" id="A0A8J6BW57"/>
<keyword evidence="5" id="KW-0539">Nucleus</keyword>
<keyword evidence="2" id="KW-0805">Transcription regulation</keyword>
<keyword evidence="3" id="KW-0238">DNA-binding</keyword>
<evidence type="ECO:0000256" key="4">
    <source>
        <dbReference type="ARBA" id="ARBA00023163"/>
    </source>
</evidence>
<organism evidence="9 10">
    <name type="scientific">Zizania palustris</name>
    <name type="common">Northern wild rice</name>
    <dbReference type="NCBI Taxonomy" id="103762"/>
    <lineage>
        <taxon>Eukaryota</taxon>
        <taxon>Viridiplantae</taxon>
        <taxon>Streptophyta</taxon>
        <taxon>Embryophyta</taxon>
        <taxon>Tracheophyta</taxon>
        <taxon>Spermatophyta</taxon>
        <taxon>Magnoliopsida</taxon>
        <taxon>Liliopsida</taxon>
        <taxon>Poales</taxon>
        <taxon>Poaceae</taxon>
        <taxon>BOP clade</taxon>
        <taxon>Oryzoideae</taxon>
        <taxon>Oryzeae</taxon>
        <taxon>Zizaniinae</taxon>
        <taxon>Zizania</taxon>
    </lineage>
</organism>
<keyword evidence="10" id="KW-1185">Reference proteome</keyword>
<keyword evidence="6" id="KW-0862">Zinc</keyword>
<evidence type="ECO:0000313" key="9">
    <source>
        <dbReference type="EMBL" id="KAG8095261.1"/>
    </source>
</evidence>
<dbReference type="InterPro" id="IPR004333">
    <property type="entry name" value="SBP_dom"/>
</dbReference>
<keyword evidence="6" id="KW-0863">Zinc-finger</keyword>
<dbReference type="GO" id="GO:0005634">
    <property type="term" value="C:nucleus"/>
    <property type="evidence" value="ECO:0007669"/>
    <property type="project" value="UniProtKB-SubCell"/>
</dbReference>
<sequence>MLWDWENLAPFGPTAMENPKHIPHSEPRALVAGATNHGSTNSSRSTFTSSSELANGSSKSSMSASFESSSKLGNTLEFRFASVKGHGKNTYRDGEAVRVEDPGTSPASLMSVSNGEPILVLKLGKGTYFENVCGWQNVKNSMALGVTCLSIVVKKTKASQQNTQNSYCQIEGCKFDLSSAKDYHRKHKFCEAHSKAPKVVVSGLERHFCQQCSRFHGLAKFDQKKRRNHHEGPQPRYFYTCHAITEIKKERQAAATAHKDLMRTVFV</sequence>
<keyword evidence="6" id="KW-0479">Metal-binding</keyword>
<evidence type="ECO:0000256" key="6">
    <source>
        <dbReference type="PROSITE-ProRule" id="PRU00470"/>
    </source>
</evidence>
<dbReference type="EMBL" id="JAAALK010000080">
    <property type="protein sequence ID" value="KAG8095261.1"/>
    <property type="molecule type" value="Genomic_DNA"/>
</dbReference>
<dbReference type="InterPro" id="IPR044817">
    <property type="entry name" value="SBP-like"/>
</dbReference>
<accession>A0A8J6BW57</accession>
<evidence type="ECO:0000256" key="1">
    <source>
        <dbReference type="ARBA" id="ARBA00004123"/>
    </source>
</evidence>
<feature type="region of interest" description="Disordered" evidence="7">
    <location>
        <begin position="32"/>
        <end position="66"/>
    </location>
</feature>
<proteinExistence type="predicted"/>
<reference evidence="9" key="2">
    <citation type="submission" date="2021-02" db="EMBL/GenBank/DDBJ databases">
        <authorList>
            <person name="Kimball J.A."/>
            <person name="Haas M.W."/>
            <person name="Macchietto M."/>
            <person name="Kono T."/>
            <person name="Duquette J."/>
            <person name="Shao M."/>
        </authorList>
    </citation>
    <scope>NUCLEOTIDE SEQUENCE</scope>
    <source>
        <tissue evidence="9">Fresh leaf tissue</tissue>
    </source>
</reference>
<gene>
    <name evidence="9" type="ORF">GUJ93_ZPchr0012g22112</name>
</gene>
<dbReference type="PANTHER" id="PTHR31251">
    <property type="entry name" value="SQUAMOSA PROMOTER-BINDING-LIKE PROTEIN 4"/>
    <property type="match status" value="1"/>
</dbReference>
<dbReference type="GO" id="GO:0008270">
    <property type="term" value="F:zinc ion binding"/>
    <property type="evidence" value="ECO:0007669"/>
    <property type="project" value="UniProtKB-KW"/>
</dbReference>
<evidence type="ECO:0000256" key="3">
    <source>
        <dbReference type="ARBA" id="ARBA00023125"/>
    </source>
</evidence>
<name>A0A8J6BW57_ZIZPA</name>
<evidence type="ECO:0000256" key="7">
    <source>
        <dbReference type="SAM" id="MobiDB-lite"/>
    </source>
</evidence>
<dbReference type="Proteomes" id="UP000729402">
    <property type="component" value="Unassembled WGS sequence"/>
</dbReference>
<evidence type="ECO:0000259" key="8">
    <source>
        <dbReference type="PROSITE" id="PS51141"/>
    </source>
</evidence>
<dbReference type="PROSITE" id="PS51141">
    <property type="entry name" value="ZF_SBP"/>
    <property type="match status" value="1"/>
</dbReference>
<evidence type="ECO:0000313" key="10">
    <source>
        <dbReference type="Proteomes" id="UP000729402"/>
    </source>
</evidence>